<evidence type="ECO:0000313" key="2">
    <source>
        <dbReference type="Proteomes" id="UP001370490"/>
    </source>
</evidence>
<dbReference type="Proteomes" id="UP001370490">
    <property type="component" value="Unassembled WGS sequence"/>
</dbReference>
<accession>A0AAN8USN5</accession>
<reference evidence="1 2" key="1">
    <citation type="submission" date="2023-12" db="EMBL/GenBank/DDBJ databases">
        <title>A high-quality genome assembly for Dillenia turbinata (Dilleniales).</title>
        <authorList>
            <person name="Chanderbali A."/>
        </authorList>
    </citation>
    <scope>NUCLEOTIDE SEQUENCE [LARGE SCALE GENOMIC DNA]</scope>
    <source>
        <strain evidence="1">LSX21</strain>
        <tissue evidence="1">Leaf</tissue>
    </source>
</reference>
<comment type="caution">
    <text evidence="1">The sequence shown here is derived from an EMBL/GenBank/DDBJ whole genome shotgun (WGS) entry which is preliminary data.</text>
</comment>
<evidence type="ECO:0000313" key="1">
    <source>
        <dbReference type="EMBL" id="KAK6916841.1"/>
    </source>
</evidence>
<proteinExistence type="predicted"/>
<name>A0AAN8USN5_9MAGN</name>
<sequence length="119" mass="13741">MVEEWMKGCMRKLALWQTRTLKPVMSHEELDPIMSTLGFKGLPPAGGCKEYAYAGGGWWWTLAHSKSNPIPLPKKPPRLILPHPRIDGLHIYTYRAFLDALNFYLDLPHISDLFHIRDE</sequence>
<dbReference type="AlphaFoldDB" id="A0AAN8USN5"/>
<protein>
    <submittedName>
        <fullName evidence="1">Uncharacterized protein</fullName>
    </submittedName>
</protein>
<dbReference type="EMBL" id="JBAMMX010000024">
    <property type="protein sequence ID" value="KAK6916841.1"/>
    <property type="molecule type" value="Genomic_DNA"/>
</dbReference>
<keyword evidence="2" id="KW-1185">Reference proteome</keyword>
<gene>
    <name evidence="1" type="ORF">RJ641_019702</name>
</gene>
<organism evidence="1 2">
    <name type="scientific">Dillenia turbinata</name>
    <dbReference type="NCBI Taxonomy" id="194707"/>
    <lineage>
        <taxon>Eukaryota</taxon>
        <taxon>Viridiplantae</taxon>
        <taxon>Streptophyta</taxon>
        <taxon>Embryophyta</taxon>
        <taxon>Tracheophyta</taxon>
        <taxon>Spermatophyta</taxon>
        <taxon>Magnoliopsida</taxon>
        <taxon>eudicotyledons</taxon>
        <taxon>Gunneridae</taxon>
        <taxon>Pentapetalae</taxon>
        <taxon>Dilleniales</taxon>
        <taxon>Dilleniaceae</taxon>
        <taxon>Dillenia</taxon>
    </lineage>
</organism>